<dbReference type="GO" id="GO:0006998">
    <property type="term" value="P:nuclear envelope organization"/>
    <property type="evidence" value="ECO:0007669"/>
    <property type="project" value="TreeGrafter"/>
</dbReference>
<evidence type="ECO:0000256" key="4">
    <source>
        <dbReference type="ARBA" id="ARBA00023136"/>
    </source>
</evidence>
<dbReference type="InterPro" id="IPR041885">
    <property type="entry name" value="MAN1_winged_helix_dom"/>
</dbReference>
<evidence type="ECO:0000259" key="7">
    <source>
        <dbReference type="PROSITE" id="PS50954"/>
    </source>
</evidence>
<dbReference type="PROSITE" id="PS50954">
    <property type="entry name" value="LEM"/>
    <property type="match status" value="1"/>
</dbReference>
<dbReference type="AlphaFoldDB" id="A0A034WRM8"/>
<dbReference type="InterPro" id="IPR011015">
    <property type="entry name" value="LEM/LEM-like_dom_sf"/>
</dbReference>
<dbReference type="Pfam" id="PF03020">
    <property type="entry name" value="LEM"/>
    <property type="match status" value="1"/>
</dbReference>
<dbReference type="EMBL" id="GAKP01001668">
    <property type="protein sequence ID" value="JAC57284.1"/>
    <property type="molecule type" value="Transcribed_RNA"/>
</dbReference>
<keyword evidence="4 6" id="KW-0472">Membrane</keyword>
<dbReference type="OrthoDB" id="118234at2759"/>
<feature type="domain" description="LEM" evidence="7">
    <location>
        <begin position="3"/>
        <end position="47"/>
    </location>
</feature>
<dbReference type="CDD" id="cd12934">
    <property type="entry name" value="LEM"/>
    <property type="match status" value="1"/>
</dbReference>
<dbReference type="PANTHER" id="PTHR13428:SF12">
    <property type="entry name" value="INNER NUCLEAR MEMBRANE PROTEIN MAN1"/>
    <property type="match status" value="1"/>
</dbReference>
<keyword evidence="5" id="KW-0539">Nucleus</keyword>
<evidence type="ECO:0000256" key="6">
    <source>
        <dbReference type="SAM" id="Phobius"/>
    </source>
</evidence>
<name>A0A034WRM8_BACDO</name>
<dbReference type="GO" id="GO:0031490">
    <property type="term" value="F:chromatin DNA binding"/>
    <property type="evidence" value="ECO:0007669"/>
    <property type="project" value="TreeGrafter"/>
</dbReference>
<organism evidence="8">
    <name type="scientific">Bactrocera dorsalis</name>
    <name type="common">Oriental fruit fly</name>
    <name type="synonym">Dacus dorsalis</name>
    <dbReference type="NCBI Taxonomy" id="27457"/>
    <lineage>
        <taxon>Eukaryota</taxon>
        <taxon>Metazoa</taxon>
        <taxon>Ecdysozoa</taxon>
        <taxon>Arthropoda</taxon>
        <taxon>Hexapoda</taxon>
        <taxon>Insecta</taxon>
        <taxon>Pterygota</taxon>
        <taxon>Neoptera</taxon>
        <taxon>Endopterygota</taxon>
        <taxon>Diptera</taxon>
        <taxon>Brachycera</taxon>
        <taxon>Muscomorpha</taxon>
        <taxon>Tephritoidea</taxon>
        <taxon>Tephritidae</taxon>
        <taxon>Bactrocera</taxon>
        <taxon>Bactrocera</taxon>
    </lineage>
</organism>
<dbReference type="InterPro" id="IPR003887">
    <property type="entry name" value="LEM_dom"/>
</dbReference>
<dbReference type="SMART" id="SM00540">
    <property type="entry name" value="LEM"/>
    <property type="match status" value="1"/>
</dbReference>
<evidence type="ECO:0000256" key="3">
    <source>
        <dbReference type="ARBA" id="ARBA00022989"/>
    </source>
</evidence>
<dbReference type="GO" id="GO:0005637">
    <property type="term" value="C:nuclear inner membrane"/>
    <property type="evidence" value="ECO:0007669"/>
    <property type="project" value="UniProtKB-SubCell"/>
</dbReference>
<evidence type="ECO:0000256" key="1">
    <source>
        <dbReference type="ARBA" id="ARBA00004473"/>
    </source>
</evidence>
<reference evidence="8" key="1">
    <citation type="journal article" date="2014" name="BMC Genomics">
        <title>Characterizing the developmental transcriptome of the oriental fruit fly, Bactrocera dorsalis (Diptera: Tephritidae) through comparative genomic analysis with Drosophila melanogaster utilizing modENCODE datasets.</title>
        <authorList>
            <person name="Geib S.M."/>
            <person name="Calla B."/>
            <person name="Hall B."/>
            <person name="Hou S."/>
            <person name="Manoukis N.C."/>
        </authorList>
    </citation>
    <scope>NUCLEOTIDE SEQUENCE</scope>
    <source>
        <strain evidence="8">Punador</strain>
    </source>
</reference>
<dbReference type="GO" id="GO:0030514">
    <property type="term" value="P:negative regulation of BMP signaling pathway"/>
    <property type="evidence" value="ECO:0007669"/>
    <property type="project" value="TreeGrafter"/>
</dbReference>
<proteinExistence type="predicted"/>
<keyword evidence="2 6" id="KW-0812">Transmembrane</keyword>
<evidence type="ECO:0000313" key="8">
    <source>
        <dbReference type="EMBL" id="JAC57284.1"/>
    </source>
</evidence>
<feature type="transmembrane region" description="Helical" evidence="6">
    <location>
        <begin position="340"/>
        <end position="361"/>
    </location>
</feature>
<protein>
    <recommendedName>
        <fullName evidence="7">LEM domain-containing protein</fullName>
    </recommendedName>
</protein>
<accession>A0A034WRM8</accession>
<comment type="subcellular location">
    <subcellularLocation>
        <location evidence="1">Nucleus inner membrane</location>
        <topology evidence="1">Multi-pass membrane protein</topology>
    </subcellularLocation>
</comment>
<dbReference type="PANTHER" id="PTHR13428">
    <property type="entry name" value="INNER NUCLEAR MEMBRANE PROTEIN MAN1 LEM DOMAIN CONTAINING PROTEIN"/>
    <property type="match status" value="1"/>
</dbReference>
<sequence>MSLENVENLTDIELRQKLLEYDFPNVPITETSRGFLVKKLKNHIKNLKNRKVPTRTYLTLRAKQELNNLVTKAQDCNHQSVQSSALLSEEHTANADPNLYSIANTDHRMADQVRFLLPNPLFEQNVRNSIQLADPQLSLANSSPCGYITMLCKVLGLKDNYTNSVWWAFTLFFLTITFMYMTKIADYSKNINEGNTNYVICDKLNSPGPFLRPPYICIEKERLEPALTIVRLLMMQLKKPSERNYCYDRKQTRAISVTELIRQELKGGNLVDIRNLKAAQYLITCNPQWKIDMVDDKGDPVIFIGVDNVLANHNIFFVLKQPEISLACHLYNKAYRFINLSGNLSLLVCALILLCFSYFYVRRIQKQHLQAVHRFIDKIMEELQNRAANSESSEGREVDVNHLCDQLIPSSKRKFEIRFFNEALKELEASDNRVRFDLTVRDGQECRTISWIDYSEELLTGSPPGHREGLFKTETSC</sequence>
<evidence type="ECO:0000256" key="2">
    <source>
        <dbReference type="ARBA" id="ARBA00022692"/>
    </source>
</evidence>
<dbReference type="Gene3D" id="1.10.720.40">
    <property type="match status" value="1"/>
</dbReference>
<evidence type="ECO:0000256" key="5">
    <source>
        <dbReference type="ARBA" id="ARBA00023242"/>
    </source>
</evidence>
<dbReference type="SUPFAM" id="SSF63451">
    <property type="entry name" value="LEM domain"/>
    <property type="match status" value="1"/>
</dbReference>
<keyword evidence="3 6" id="KW-1133">Transmembrane helix</keyword>
<dbReference type="Gene3D" id="1.10.10.1180">
    <property type="entry name" value="MAN1, winged-helix domain"/>
    <property type="match status" value="1"/>
</dbReference>
<dbReference type="InterPro" id="IPR052277">
    <property type="entry name" value="INM_ESCRT-Associated"/>
</dbReference>
<feature type="transmembrane region" description="Helical" evidence="6">
    <location>
        <begin position="165"/>
        <end position="182"/>
    </location>
</feature>